<feature type="region of interest" description="Disordered" evidence="1">
    <location>
        <begin position="1"/>
        <end position="73"/>
    </location>
</feature>
<accession>A0AAV7NJD1</accession>
<keyword evidence="3" id="KW-1185">Reference proteome</keyword>
<evidence type="ECO:0000256" key="1">
    <source>
        <dbReference type="SAM" id="MobiDB-lite"/>
    </source>
</evidence>
<proteinExistence type="predicted"/>
<evidence type="ECO:0000313" key="2">
    <source>
        <dbReference type="EMBL" id="KAJ1116190.1"/>
    </source>
</evidence>
<organism evidence="2 3">
    <name type="scientific">Pleurodeles waltl</name>
    <name type="common">Iberian ribbed newt</name>
    <dbReference type="NCBI Taxonomy" id="8319"/>
    <lineage>
        <taxon>Eukaryota</taxon>
        <taxon>Metazoa</taxon>
        <taxon>Chordata</taxon>
        <taxon>Craniata</taxon>
        <taxon>Vertebrata</taxon>
        <taxon>Euteleostomi</taxon>
        <taxon>Amphibia</taxon>
        <taxon>Batrachia</taxon>
        <taxon>Caudata</taxon>
        <taxon>Salamandroidea</taxon>
        <taxon>Salamandridae</taxon>
        <taxon>Pleurodelinae</taxon>
        <taxon>Pleurodeles</taxon>
    </lineage>
</organism>
<sequence length="73" mass="7940">MRAALQHLVPEGQPQPEELSDSVGPTRKPQQTREPHPPPPTTMLLRPGIATSSNAARRDEELDAPPSPAVEEK</sequence>
<dbReference type="AlphaFoldDB" id="A0AAV7NJD1"/>
<comment type="caution">
    <text evidence="2">The sequence shown here is derived from an EMBL/GenBank/DDBJ whole genome shotgun (WGS) entry which is preliminary data.</text>
</comment>
<dbReference type="Proteomes" id="UP001066276">
    <property type="component" value="Chromosome 8"/>
</dbReference>
<protein>
    <submittedName>
        <fullName evidence="2">Uncharacterized protein</fullName>
    </submittedName>
</protein>
<dbReference type="EMBL" id="JANPWB010000012">
    <property type="protein sequence ID" value="KAJ1116190.1"/>
    <property type="molecule type" value="Genomic_DNA"/>
</dbReference>
<evidence type="ECO:0000313" key="3">
    <source>
        <dbReference type="Proteomes" id="UP001066276"/>
    </source>
</evidence>
<gene>
    <name evidence="2" type="ORF">NDU88_004408</name>
</gene>
<name>A0AAV7NJD1_PLEWA</name>
<reference evidence="2" key="1">
    <citation type="journal article" date="2022" name="bioRxiv">
        <title>Sequencing and chromosome-scale assembly of the giantPleurodeles waltlgenome.</title>
        <authorList>
            <person name="Brown T."/>
            <person name="Elewa A."/>
            <person name="Iarovenko S."/>
            <person name="Subramanian E."/>
            <person name="Araus A.J."/>
            <person name="Petzold A."/>
            <person name="Susuki M."/>
            <person name="Suzuki K.-i.T."/>
            <person name="Hayashi T."/>
            <person name="Toyoda A."/>
            <person name="Oliveira C."/>
            <person name="Osipova E."/>
            <person name="Leigh N.D."/>
            <person name="Simon A."/>
            <person name="Yun M.H."/>
        </authorList>
    </citation>
    <scope>NUCLEOTIDE SEQUENCE</scope>
    <source>
        <strain evidence="2">20211129_DDA</strain>
        <tissue evidence="2">Liver</tissue>
    </source>
</reference>